<evidence type="ECO:0000256" key="1">
    <source>
        <dbReference type="SAM" id="SignalP"/>
    </source>
</evidence>
<dbReference type="Pfam" id="PF00581">
    <property type="entry name" value="Rhodanese"/>
    <property type="match status" value="3"/>
</dbReference>
<name>A0A2N1J1M1_9BACT</name>
<proteinExistence type="predicted"/>
<feature type="domain" description="Rhodanese" evidence="2">
    <location>
        <begin position="63"/>
        <end position="156"/>
    </location>
</feature>
<keyword evidence="4" id="KW-1185">Reference proteome</keyword>
<dbReference type="InterPro" id="IPR036873">
    <property type="entry name" value="Rhodanese-like_dom_sf"/>
</dbReference>
<dbReference type="GO" id="GO:0004792">
    <property type="term" value="F:thiosulfate-cyanide sulfurtransferase activity"/>
    <property type="evidence" value="ECO:0007669"/>
    <property type="project" value="InterPro"/>
</dbReference>
<dbReference type="RefSeq" id="WP_101185133.1">
    <property type="nucleotide sequence ID" value="NZ_CP031218.1"/>
</dbReference>
<dbReference type="PROSITE" id="PS50206">
    <property type="entry name" value="RHODANESE_3"/>
    <property type="match status" value="3"/>
</dbReference>
<dbReference type="SUPFAM" id="SSF52821">
    <property type="entry name" value="Rhodanese/Cell cycle control phosphatase"/>
    <property type="match status" value="3"/>
</dbReference>
<dbReference type="InterPro" id="IPR050229">
    <property type="entry name" value="GlpE_sulfurtransferase"/>
</dbReference>
<feature type="domain" description="Rhodanese" evidence="2">
    <location>
        <begin position="302"/>
        <end position="390"/>
    </location>
</feature>
<dbReference type="PROSITE" id="PS00380">
    <property type="entry name" value="RHODANESE_1"/>
    <property type="match status" value="1"/>
</dbReference>
<feature type="signal peptide" evidence="1">
    <location>
        <begin position="1"/>
        <end position="23"/>
    </location>
</feature>
<comment type="caution">
    <text evidence="3">The sequence shown here is derived from an EMBL/GenBank/DDBJ whole genome shotgun (WGS) entry which is preliminary data.</text>
</comment>
<dbReference type="PANTHER" id="PTHR43031:SF7">
    <property type="entry name" value="NITRIC OXIDE REDUCTASE FLRD-NAD(+) REDUCTASE"/>
    <property type="match status" value="1"/>
</dbReference>
<dbReference type="CDD" id="cd00158">
    <property type="entry name" value="RHOD"/>
    <property type="match status" value="3"/>
</dbReference>
<keyword evidence="3" id="KW-0808">Transferase</keyword>
<feature type="domain" description="Rhodanese" evidence="2">
    <location>
        <begin position="165"/>
        <end position="257"/>
    </location>
</feature>
<dbReference type="InterPro" id="IPR001763">
    <property type="entry name" value="Rhodanese-like_dom"/>
</dbReference>
<dbReference type="Proteomes" id="UP000233248">
    <property type="component" value="Unassembled WGS sequence"/>
</dbReference>
<feature type="chain" id="PRO_5014923117" evidence="1">
    <location>
        <begin position="24"/>
        <end position="398"/>
    </location>
</feature>
<dbReference type="SMART" id="SM00450">
    <property type="entry name" value="RHOD"/>
    <property type="match status" value="3"/>
</dbReference>
<dbReference type="KEGG" id="ahs:AHALO_0204"/>
<accession>A0A2N1J1M1</accession>
<organism evidence="3 4">
    <name type="scientific">Malaciobacter halophilus</name>
    <dbReference type="NCBI Taxonomy" id="197482"/>
    <lineage>
        <taxon>Bacteria</taxon>
        <taxon>Pseudomonadati</taxon>
        <taxon>Campylobacterota</taxon>
        <taxon>Epsilonproteobacteria</taxon>
        <taxon>Campylobacterales</taxon>
        <taxon>Arcobacteraceae</taxon>
        <taxon>Malaciobacter</taxon>
    </lineage>
</organism>
<evidence type="ECO:0000313" key="4">
    <source>
        <dbReference type="Proteomes" id="UP000233248"/>
    </source>
</evidence>
<protein>
    <submittedName>
        <fullName evidence="3">Sulfurtransferase</fullName>
    </submittedName>
</protein>
<evidence type="ECO:0000259" key="2">
    <source>
        <dbReference type="PROSITE" id="PS50206"/>
    </source>
</evidence>
<gene>
    <name evidence="3" type="ORF">CP960_09245</name>
</gene>
<dbReference type="PANTHER" id="PTHR43031">
    <property type="entry name" value="FAD-DEPENDENT OXIDOREDUCTASE"/>
    <property type="match status" value="1"/>
</dbReference>
<dbReference type="InterPro" id="IPR001307">
    <property type="entry name" value="Thiosulphate_STrfase_CS"/>
</dbReference>
<dbReference type="OrthoDB" id="9789585at2"/>
<dbReference type="AlphaFoldDB" id="A0A2N1J1M1"/>
<dbReference type="EMBL" id="NXIF01000034">
    <property type="protein sequence ID" value="PKI80460.1"/>
    <property type="molecule type" value="Genomic_DNA"/>
</dbReference>
<reference evidence="3 4" key="1">
    <citation type="submission" date="2017-09" db="EMBL/GenBank/DDBJ databases">
        <title>Genomics of the genus Arcobacter.</title>
        <authorList>
            <person name="Perez-Cataluna A."/>
            <person name="Figueras M.J."/>
            <person name="Salas-Masso N."/>
        </authorList>
    </citation>
    <scope>NUCLEOTIDE SEQUENCE [LARGE SCALE GENOMIC DNA]</scope>
    <source>
        <strain evidence="3 4">DSM 18005</strain>
    </source>
</reference>
<dbReference type="Gene3D" id="3.40.250.10">
    <property type="entry name" value="Rhodanese-like domain"/>
    <property type="match status" value="3"/>
</dbReference>
<sequence length="398" mass="43332">MRVTKILATIALVSSLFVANAFAGQAELLSKASSKVQKLIKADNLEIVDFEYTKKAIGKGTKKSASAVLVDARPEAKYKKSTIPSSINIPDTKFEEYFPQLKDTAKNKEIIVYCGGWKCGKSPKVASMLKKKGFTNVKLYQAGEPEWLKKSYPEVSLAVMKSVQGKNSALMVDARPYKKVLQETIPGSIAIPDTKLDTLIGRFPANKDEKIVVFCGGFNCSKSHKVANALLKKGYKNVSVFAGGLPQWKEAGLATTASASSNTVVKSDDNEPKFSKNSVKLGLDEGTVDGEWFKKLILQKNVPSNIQIVDVTSKEEFKSGHLPGAININAGKLNAKELLEKLPKGKSIVFNCTAGGRSLEAWTKLYDAKIDVSEIFYFDANIDCKGTSCEIEVNEPLG</sequence>
<evidence type="ECO:0000313" key="3">
    <source>
        <dbReference type="EMBL" id="PKI80460.1"/>
    </source>
</evidence>
<keyword evidence="1" id="KW-0732">Signal</keyword>